<reference evidence="3 4" key="1">
    <citation type="journal article" date="2024" name="Science">
        <title>Giant polyketide synthase enzymes in the biosynthesis of giant marine polyether toxins.</title>
        <authorList>
            <person name="Fallon T.R."/>
            <person name="Shende V.V."/>
            <person name="Wierzbicki I.H."/>
            <person name="Pendleton A.L."/>
            <person name="Watervoot N.F."/>
            <person name="Auber R.P."/>
            <person name="Gonzalez D.J."/>
            <person name="Wisecaver J.H."/>
            <person name="Moore B.S."/>
        </authorList>
    </citation>
    <scope>NUCLEOTIDE SEQUENCE [LARGE SCALE GENOMIC DNA]</scope>
    <source>
        <strain evidence="3 4">12B1</strain>
    </source>
</reference>
<keyword evidence="2" id="KW-0812">Transmembrane</keyword>
<evidence type="ECO:0000313" key="3">
    <source>
        <dbReference type="EMBL" id="KAL1503276.1"/>
    </source>
</evidence>
<keyword evidence="4" id="KW-1185">Reference proteome</keyword>
<evidence type="ECO:0000256" key="2">
    <source>
        <dbReference type="SAM" id="Phobius"/>
    </source>
</evidence>
<comment type="caution">
    <text evidence="3">The sequence shown here is derived from an EMBL/GenBank/DDBJ whole genome shotgun (WGS) entry which is preliminary data.</text>
</comment>
<dbReference type="AlphaFoldDB" id="A0AB34INZ3"/>
<keyword evidence="2" id="KW-0472">Membrane</keyword>
<accession>A0AB34INZ3</accession>
<dbReference type="Gene3D" id="3.40.50.10140">
    <property type="entry name" value="Toll/interleukin-1 receptor homology (TIR) domain"/>
    <property type="match status" value="1"/>
</dbReference>
<dbReference type="EMBL" id="JBGBPQ010000022">
    <property type="protein sequence ID" value="KAL1503276.1"/>
    <property type="molecule type" value="Genomic_DNA"/>
</dbReference>
<feature type="region of interest" description="Disordered" evidence="1">
    <location>
        <begin position="75"/>
        <end position="97"/>
    </location>
</feature>
<evidence type="ECO:0000256" key="1">
    <source>
        <dbReference type="SAM" id="MobiDB-lite"/>
    </source>
</evidence>
<feature type="transmembrane region" description="Helical" evidence="2">
    <location>
        <begin position="580"/>
        <end position="599"/>
    </location>
</feature>
<dbReference type="SUPFAM" id="SSF52200">
    <property type="entry name" value="Toll/Interleukin receptor TIR domain"/>
    <property type="match status" value="1"/>
</dbReference>
<feature type="transmembrane region" description="Helical" evidence="2">
    <location>
        <begin position="324"/>
        <end position="346"/>
    </location>
</feature>
<evidence type="ECO:0000313" key="4">
    <source>
        <dbReference type="Proteomes" id="UP001515480"/>
    </source>
</evidence>
<feature type="transmembrane region" description="Helical" evidence="2">
    <location>
        <begin position="684"/>
        <end position="709"/>
    </location>
</feature>
<gene>
    <name evidence="3" type="ORF">AB1Y20_011330</name>
</gene>
<feature type="transmembrane region" description="Helical" evidence="2">
    <location>
        <begin position="446"/>
        <end position="469"/>
    </location>
</feature>
<proteinExistence type="predicted"/>
<feature type="transmembrane region" description="Helical" evidence="2">
    <location>
        <begin position="406"/>
        <end position="426"/>
    </location>
</feature>
<name>A0AB34INZ3_PRYPA</name>
<evidence type="ECO:0008006" key="5">
    <source>
        <dbReference type="Google" id="ProtNLM"/>
    </source>
</evidence>
<protein>
    <recommendedName>
        <fullName evidence="5">TIR domain-containing protein</fullName>
    </recommendedName>
</protein>
<sequence length="716" mass="81211">MLFYYRPSSKLRVISLMLQRGAQVTPTPTFAEHEVLNVEGSFKRVQALWLRSAEETNDQDNVQTGEVSIKIVEEDDVSETETDSIPASPSGRSSMQERDVRITHLLTDSSSKKRKNKWVVGLDGKEYHYFLSHKKRHSRDGAVHAQIAANMVDGLHQLNFKAFFDIDTLAEISAAAIREGLEKSCALVVLLHNETHESDWCQLEWKIAEELNLPVCVIIDMERSSKAEELARAAAYPSFLQFQWIEYTGMRRREAMEELTLFLTKHTLHSGRAGDDDDAASQKSSEFADSSMFWYEKINILMVWGGLDMTRESHRKYQSRWTLLWYKMVRVSTYICVLTCLTRLVYGHGPAFMDHSSALATLLVHFHLLYAPLQVSKIMNSRLVRRVLTEVLRTGDLSDLYWISKILFYLGALLVPVALLLYVISWEPLFLSELYIGAERTAVEKAFGYGSGLLFLFGIFTHIPLLICVHIMSALVKLMSFVACESAADKLHPQIEALGLKRYLNLRRRAFRFKNVGSVADYEPQTSTLAESGGVCVNASATAIVVTDEAMVGFQEHWQMGWKVYEELNAALWPMQNVQLVWASTCLVVPLCLAIQSQLDPNFVIDRFPGAPPYIFWLNCLRLAWIWVQGPVFILIEFAFETLVTVRLRSVAGQISEIVFTKPTTRPVIDSIVKLKQPSRFSSLRIPATPCTLIALLLLFLASAVPWGFVRFEVNS</sequence>
<organism evidence="3 4">
    <name type="scientific">Prymnesium parvum</name>
    <name type="common">Toxic golden alga</name>
    <dbReference type="NCBI Taxonomy" id="97485"/>
    <lineage>
        <taxon>Eukaryota</taxon>
        <taxon>Haptista</taxon>
        <taxon>Haptophyta</taxon>
        <taxon>Prymnesiophyceae</taxon>
        <taxon>Prymnesiales</taxon>
        <taxon>Prymnesiaceae</taxon>
        <taxon>Prymnesium</taxon>
    </lineage>
</organism>
<keyword evidence="2" id="KW-1133">Transmembrane helix</keyword>
<dbReference type="Proteomes" id="UP001515480">
    <property type="component" value="Unassembled WGS sequence"/>
</dbReference>
<feature type="transmembrane region" description="Helical" evidence="2">
    <location>
        <begin position="614"/>
        <end position="640"/>
    </location>
</feature>
<dbReference type="InterPro" id="IPR035897">
    <property type="entry name" value="Toll_tir_struct_dom_sf"/>
</dbReference>
<feature type="transmembrane region" description="Helical" evidence="2">
    <location>
        <begin position="358"/>
        <end position="376"/>
    </location>
</feature>